<accession>A0A7S3P3T0</accession>
<dbReference type="AlphaFoldDB" id="A0A7S3P3T0"/>
<dbReference type="Gene3D" id="3.80.10.10">
    <property type="entry name" value="Ribonuclease Inhibitor"/>
    <property type="match status" value="1"/>
</dbReference>
<reference evidence="1" key="1">
    <citation type="submission" date="2021-01" db="EMBL/GenBank/DDBJ databases">
        <authorList>
            <person name="Corre E."/>
            <person name="Pelletier E."/>
            <person name="Niang G."/>
            <person name="Scheremetjew M."/>
            <person name="Finn R."/>
            <person name="Kale V."/>
            <person name="Holt S."/>
            <person name="Cochrane G."/>
            <person name="Meng A."/>
            <person name="Brown T."/>
            <person name="Cohen L."/>
        </authorList>
    </citation>
    <scope>NUCLEOTIDE SEQUENCE</scope>
    <source>
        <strain evidence="1">CCMP127</strain>
    </source>
</reference>
<protein>
    <recommendedName>
        <fullName evidence="2">F-box domain-containing protein</fullName>
    </recommendedName>
</protein>
<dbReference type="InterPro" id="IPR032675">
    <property type="entry name" value="LRR_dom_sf"/>
</dbReference>
<evidence type="ECO:0000313" key="1">
    <source>
        <dbReference type="EMBL" id="CAE0402993.1"/>
    </source>
</evidence>
<dbReference type="SUPFAM" id="SSF52047">
    <property type="entry name" value="RNI-like"/>
    <property type="match status" value="1"/>
</dbReference>
<evidence type="ECO:0008006" key="2">
    <source>
        <dbReference type="Google" id="ProtNLM"/>
    </source>
</evidence>
<dbReference type="EMBL" id="HBIM01001401">
    <property type="protein sequence ID" value="CAE0402993.1"/>
    <property type="molecule type" value="Transcribed_RNA"/>
</dbReference>
<gene>
    <name evidence="1" type="ORF">ACOF00016_LOCUS1219</name>
</gene>
<proteinExistence type="predicted"/>
<name>A0A7S3P3T0_9STRA</name>
<sequence>MMSDMPEKDPSSRVFRICQNIQDGKHCLDTSDILRLLDEEWSHLCRFLRTNLTVRRILLPLHRIRRSHPKAQSDLQTFLQRNRSLSRIILTSQDTEEAEWVKTFIAAISKSPSMKTVEFRRLQVNDSHPDIFLPLKDAVALHTVTTIQVHTTTLASLLDTVQQCSQVKHWKIQGGATSIDAPVFSGDVSVKSMELQGQVWSAGALDSVANITAKNDSVRNLEIQAYVSRNDRKSDPVSARFVSTLGESRLETLDLHHLDWSRVSPVEIVSLARNTRLQNLALHDVSDEQARALLGSTFKSLEVMTISVDWVSVDTLNAAVECMMKSASLVELNIEGSGIPSLKFNRSLQGRHCCLLDSSFRPIQWEIIKEWALQSSLSIDLSYVLRSLNEDDMIQMSYLLAECRNLVSLELFWSSSFSSDCADTFSTALDCNISLMDVTIDKLHPSATERSLKSKSKYVAVRNRVGSLLRTPGLTTSLWPVVFDKRDLSTTFLALRDGALTEDLRQ</sequence>
<organism evidence="1">
    <name type="scientific">Amphora coffeiformis</name>
    <dbReference type="NCBI Taxonomy" id="265554"/>
    <lineage>
        <taxon>Eukaryota</taxon>
        <taxon>Sar</taxon>
        <taxon>Stramenopiles</taxon>
        <taxon>Ochrophyta</taxon>
        <taxon>Bacillariophyta</taxon>
        <taxon>Bacillariophyceae</taxon>
        <taxon>Bacillariophycidae</taxon>
        <taxon>Thalassiophysales</taxon>
        <taxon>Catenulaceae</taxon>
        <taxon>Amphora</taxon>
    </lineage>
</organism>